<dbReference type="InterPro" id="IPR025483">
    <property type="entry name" value="Lipase_euk"/>
</dbReference>
<name>A0AAW1UW23_9CUCU</name>
<evidence type="ECO:0000256" key="8">
    <source>
        <dbReference type="PIRSR" id="PIRSR000862-1"/>
    </source>
</evidence>
<evidence type="ECO:0000256" key="9">
    <source>
        <dbReference type="SAM" id="SignalP"/>
    </source>
</evidence>
<keyword evidence="5" id="KW-0443">Lipid metabolism</keyword>
<feature type="signal peptide" evidence="9">
    <location>
        <begin position="1"/>
        <end position="19"/>
    </location>
</feature>
<dbReference type="PIRSF" id="PIRSF000862">
    <property type="entry name" value="Steryl_ester_lip"/>
    <property type="match status" value="1"/>
</dbReference>
<protein>
    <recommendedName>
        <fullName evidence="7">Lipase</fullName>
    </recommendedName>
</protein>
<feature type="domain" description="AB hydrolase-1" evidence="10">
    <location>
        <begin position="72"/>
        <end position="180"/>
    </location>
</feature>
<keyword evidence="3 7" id="KW-0378">Hydrolase</keyword>
<feature type="chain" id="PRO_5043430267" description="Lipase" evidence="9">
    <location>
        <begin position="20"/>
        <end position="395"/>
    </location>
</feature>
<evidence type="ECO:0000256" key="7">
    <source>
        <dbReference type="PIRNR" id="PIRNR000862"/>
    </source>
</evidence>
<evidence type="ECO:0000259" key="10">
    <source>
        <dbReference type="Pfam" id="PF00561"/>
    </source>
</evidence>
<dbReference type="FunFam" id="3.40.50.1820:FF:000057">
    <property type="entry name" value="Lipase"/>
    <property type="match status" value="1"/>
</dbReference>
<dbReference type="GO" id="GO:0016788">
    <property type="term" value="F:hydrolase activity, acting on ester bonds"/>
    <property type="evidence" value="ECO:0007669"/>
    <property type="project" value="InterPro"/>
</dbReference>
<keyword evidence="12" id="KW-1185">Reference proteome</keyword>
<feature type="active site" description="Charge relay system" evidence="8">
    <location>
        <position position="338"/>
    </location>
</feature>
<gene>
    <name evidence="11" type="ORF">WA026_007533</name>
</gene>
<organism evidence="11 12">
    <name type="scientific">Henosepilachna vigintioctopunctata</name>
    <dbReference type="NCBI Taxonomy" id="420089"/>
    <lineage>
        <taxon>Eukaryota</taxon>
        <taxon>Metazoa</taxon>
        <taxon>Ecdysozoa</taxon>
        <taxon>Arthropoda</taxon>
        <taxon>Hexapoda</taxon>
        <taxon>Insecta</taxon>
        <taxon>Pterygota</taxon>
        <taxon>Neoptera</taxon>
        <taxon>Endopterygota</taxon>
        <taxon>Coleoptera</taxon>
        <taxon>Polyphaga</taxon>
        <taxon>Cucujiformia</taxon>
        <taxon>Coccinelloidea</taxon>
        <taxon>Coccinellidae</taxon>
        <taxon>Epilachninae</taxon>
        <taxon>Epilachnini</taxon>
        <taxon>Henosepilachna</taxon>
    </lineage>
</organism>
<dbReference type="Gene3D" id="3.40.50.1820">
    <property type="entry name" value="alpha/beta hydrolase"/>
    <property type="match status" value="1"/>
</dbReference>
<evidence type="ECO:0000313" key="11">
    <source>
        <dbReference type="EMBL" id="KAK9884688.1"/>
    </source>
</evidence>
<dbReference type="AlphaFoldDB" id="A0AAW1UW23"/>
<comment type="similarity">
    <text evidence="1 7">Belongs to the AB hydrolase superfamily. Lipase family.</text>
</comment>
<proteinExistence type="inferred from homology"/>
<comment type="caution">
    <text evidence="11">The sequence shown here is derived from an EMBL/GenBank/DDBJ whole genome shotgun (WGS) entry which is preliminary data.</text>
</comment>
<dbReference type="PANTHER" id="PTHR11005">
    <property type="entry name" value="LYSOSOMAL ACID LIPASE-RELATED"/>
    <property type="match status" value="1"/>
</dbReference>
<evidence type="ECO:0000256" key="5">
    <source>
        <dbReference type="ARBA" id="ARBA00023098"/>
    </source>
</evidence>
<evidence type="ECO:0000256" key="4">
    <source>
        <dbReference type="ARBA" id="ARBA00022963"/>
    </source>
</evidence>
<dbReference type="InterPro" id="IPR029058">
    <property type="entry name" value="AB_hydrolase_fold"/>
</dbReference>
<sequence>MERVKCVICFFIVISAVEGWEKIYDADGDLPLNDFVEKLGFDGIESYYTTTEDGYIINIERIKRKGSEKMMPVIITHGMTACANTYFVNKNQSIPIVLANHNYDVWLLNARGTRKSSRHVTWNSTTDREFWMFSWQEIGLIDLPAAIDLVLEHNNHKKVILVGHSEGSTVIFVTLSDVPEYNEKVALSVHLGVSVYHKGCATIQLVTVICSMEPYLARLFDYMEWFAIFPSDHLRNVVRDLCRYTIFQGMCKEVGKILTHSDEEIEHWKDWSILGTYEMCGGSMREAYHYMQVSNSGRFARYDYGNRKNLEIYNSTEPTLFHLENVKSPVVLWCGDKDMLCTKSDLDKLTPQLTNIESTEFKGKSVFSHDEYVIGHNLDEKIYRDLFEILKKYTD</sequence>
<dbReference type="InterPro" id="IPR000073">
    <property type="entry name" value="AB_hydrolase_1"/>
</dbReference>
<keyword evidence="2 9" id="KW-0732">Signal</keyword>
<evidence type="ECO:0000256" key="2">
    <source>
        <dbReference type="ARBA" id="ARBA00022729"/>
    </source>
</evidence>
<feature type="active site" description="Charge relay system" evidence="8">
    <location>
        <position position="369"/>
    </location>
</feature>
<dbReference type="Pfam" id="PF00561">
    <property type="entry name" value="Abhydrolase_1"/>
    <property type="match status" value="1"/>
</dbReference>
<feature type="active site" description="Nucleophile" evidence="8">
    <location>
        <position position="165"/>
    </location>
</feature>
<dbReference type="SUPFAM" id="SSF53474">
    <property type="entry name" value="alpha/beta-Hydrolases"/>
    <property type="match status" value="1"/>
</dbReference>
<evidence type="ECO:0000256" key="6">
    <source>
        <dbReference type="ARBA" id="ARBA00023180"/>
    </source>
</evidence>
<accession>A0AAW1UW23</accession>
<keyword evidence="4 7" id="KW-0442">Lipid degradation</keyword>
<dbReference type="GO" id="GO:0016042">
    <property type="term" value="P:lipid catabolic process"/>
    <property type="evidence" value="ECO:0007669"/>
    <property type="project" value="UniProtKB-KW"/>
</dbReference>
<evidence type="ECO:0000313" key="12">
    <source>
        <dbReference type="Proteomes" id="UP001431783"/>
    </source>
</evidence>
<reference evidence="11 12" key="1">
    <citation type="submission" date="2023-03" db="EMBL/GenBank/DDBJ databases">
        <title>Genome insight into feeding habits of ladybird beetles.</title>
        <authorList>
            <person name="Li H.-S."/>
            <person name="Huang Y.-H."/>
            <person name="Pang H."/>
        </authorList>
    </citation>
    <scope>NUCLEOTIDE SEQUENCE [LARGE SCALE GENOMIC DNA]</scope>
    <source>
        <strain evidence="11">SYSU_2023b</strain>
        <tissue evidence="11">Whole body</tissue>
    </source>
</reference>
<dbReference type="EMBL" id="JARQZJ010000093">
    <property type="protein sequence ID" value="KAK9884688.1"/>
    <property type="molecule type" value="Genomic_DNA"/>
</dbReference>
<evidence type="ECO:0000256" key="3">
    <source>
        <dbReference type="ARBA" id="ARBA00022801"/>
    </source>
</evidence>
<dbReference type="Proteomes" id="UP001431783">
    <property type="component" value="Unassembled WGS sequence"/>
</dbReference>
<keyword evidence="6" id="KW-0325">Glycoprotein</keyword>
<evidence type="ECO:0000256" key="1">
    <source>
        <dbReference type="ARBA" id="ARBA00010701"/>
    </source>
</evidence>